<dbReference type="EMBL" id="WBUI01000006">
    <property type="protein sequence ID" value="KAB2933324.1"/>
    <property type="molecule type" value="Genomic_DNA"/>
</dbReference>
<sequence length="289" mass="32819">MTVEKDPPVADRILRSVTFLILFLAVFGSFFLRPEPKTDSAVLEDLTKTQSDLFFKFIAAGALNIDEAKTEEQKTVLKNAIVGQLQSIDSEPAFRTPEVQVQKRMVLAHLGEDISGYDEKSLGPYKEAFQNLYADRSLPAEGDAILTMPATELAVLDYLKRNDPERYAIEHKKAKEKAASLLTAINIGSIVFLFVITLGLYGAVRFFFNRPPAYFGRFLDTVKPAQQPVFMETAILFLFVMFPVGMILSRFLSEQWMLPFNFVLMPAAFLISLLYFKSETRPEMLRWLF</sequence>
<organism evidence="2 3">
    <name type="scientific">Leptonema illini</name>
    <dbReference type="NCBI Taxonomy" id="183"/>
    <lineage>
        <taxon>Bacteria</taxon>
        <taxon>Pseudomonadati</taxon>
        <taxon>Spirochaetota</taxon>
        <taxon>Spirochaetia</taxon>
        <taxon>Leptospirales</taxon>
        <taxon>Leptospiraceae</taxon>
        <taxon>Leptonema</taxon>
    </lineage>
</organism>
<proteinExistence type="predicted"/>
<keyword evidence="1" id="KW-0812">Transmembrane</keyword>
<evidence type="ECO:0000313" key="3">
    <source>
        <dbReference type="Proteomes" id="UP000460298"/>
    </source>
</evidence>
<feature type="transmembrane region" description="Helical" evidence="1">
    <location>
        <begin position="228"/>
        <end position="249"/>
    </location>
</feature>
<comment type="caution">
    <text evidence="2">The sequence shown here is derived from an EMBL/GenBank/DDBJ whole genome shotgun (WGS) entry which is preliminary data.</text>
</comment>
<feature type="transmembrane region" description="Helical" evidence="1">
    <location>
        <begin position="12"/>
        <end position="32"/>
    </location>
</feature>
<feature type="transmembrane region" description="Helical" evidence="1">
    <location>
        <begin position="181"/>
        <end position="208"/>
    </location>
</feature>
<reference evidence="2 3" key="1">
    <citation type="submission" date="2019-10" db="EMBL/GenBank/DDBJ databases">
        <title>Extracellular Electron Transfer in a Candidatus Methanoperedens spp. Enrichment Culture.</title>
        <authorList>
            <person name="Berger S."/>
            <person name="Rangel Shaw D."/>
            <person name="Berben T."/>
            <person name="In 'T Zandt M."/>
            <person name="Frank J."/>
            <person name="Reimann J."/>
            <person name="Jetten M.S.M."/>
            <person name="Welte C.U."/>
        </authorList>
    </citation>
    <scope>NUCLEOTIDE SEQUENCE [LARGE SCALE GENOMIC DNA]</scope>
    <source>
        <strain evidence="2">SB12</strain>
    </source>
</reference>
<keyword evidence="1" id="KW-1133">Transmembrane helix</keyword>
<keyword evidence="1" id="KW-0472">Membrane</keyword>
<dbReference type="AlphaFoldDB" id="A0A833H2H4"/>
<protein>
    <submittedName>
        <fullName evidence="2">Uncharacterized protein</fullName>
    </submittedName>
</protein>
<name>A0A833H2H4_9LEPT</name>
<evidence type="ECO:0000313" key="2">
    <source>
        <dbReference type="EMBL" id="KAB2933324.1"/>
    </source>
</evidence>
<accession>A0A833H2H4</accession>
<feature type="transmembrane region" description="Helical" evidence="1">
    <location>
        <begin position="256"/>
        <end position="276"/>
    </location>
</feature>
<evidence type="ECO:0000256" key="1">
    <source>
        <dbReference type="SAM" id="Phobius"/>
    </source>
</evidence>
<gene>
    <name evidence="2" type="ORF">F9K24_08220</name>
</gene>
<dbReference type="Proteomes" id="UP000460298">
    <property type="component" value="Unassembled WGS sequence"/>
</dbReference>